<dbReference type="GO" id="GO:0004040">
    <property type="term" value="F:amidase activity"/>
    <property type="evidence" value="ECO:0007669"/>
    <property type="project" value="InterPro"/>
</dbReference>
<dbReference type="PRINTS" id="PR01002">
    <property type="entry name" value="FLGFLGJ"/>
</dbReference>
<dbReference type="GO" id="GO:0044780">
    <property type="term" value="P:bacterial-type flagellum assembly"/>
    <property type="evidence" value="ECO:0007669"/>
    <property type="project" value="InterPro"/>
</dbReference>
<accession>A0A848NUV3</accession>
<evidence type="ECO:0000313" key="4">
    <source>
        <dbReference type="Proteomes" id="UP000575469"/>
    </source>
</evidence>
<dbReference type="NCBIfam" id="TIGR02541">
    <property type="entry name" value="flagell_FlgJ"/>
    <property type="match status" value="1"/>
</dbReference>
<protein>
    <submittedName>
        <fullName evidence="3">Flagellar assembly peptidoglycan hydrolase FlgJ</fullName>
    </submittedName>
</protein>
<dbReference type="Pfam" id="PF01832">
    <property type="entry name" value="Glucosaminidase"/>
    <property type="match status" value="1"/>
</dbReference>
<dbReference type="Gene3D" id="2.10.70.40">
    <property type="entry name" value="peptidoglycan hydrolase"/>
    <property type="match status" value="1"/>
</dbReference>
<dbReference type="Proteomes" id="UP000575469">
    <property type="component" value="Unassembled WGS sequence"/>
</dbReference>
<comment type="caution">
    <text evidence="3">The sequence shown here is derived from an EMBL/GenBank/DDBJ whole genome shotgun (WGS) entry which is preliminary data.</text>
</comment>
<proteinExistence type="predicted"/>
<sequence>MVARPPAPAAPASAPAAGFGSLYKSLSRDISGTVRNGFERTFAPQLSSQATQWVNAMQARAEAAQRPVPSGAGVTVFGSVDPDRQAFLAEIMPHARRAGAMIGAAPELIAAHAALESGWGSKPLTNARGETTHNLFGIKATGNWKGASSASATTEYVDGEAVKTVDRFRAYPSYASAFRDYGTLLRDSPRYAGVHNVGDDARAFARALKRGGYATDPAYESKLVQMAGQVKGMVR</sequence>
<name>A0A848NUV3_9RALS</name>
<dbReference type="EMBL" id="JABBZM010000001">
    <property type="protein sequence ID" value="NMV36304.1"/>
    <property type="molecule type" value="Genomic_DNA"/>
</dbReference>
<reference evidence="3 4" key="1">
    <citation type="submission" date="2020-04" db="EMBL/GenBank/DDBJ databases">
        <title>Ralstonia insidiosa genome sequencing and assembly.</title>
        <authorList>
            <person name="Martins R.C.R."/>
            <person name="Perdigao-Neto L.V."/>
            <person name="Levin A.S.S."/>
            <person name="Costa S.F."/>
        </authorList>
    </citation>
    <scope>NUCLEOTIDE SEQUENCE [LARGE SCALE GENOMIC DNA]</scope>
    <source>
        <strain evidence="3 4">5047</strain>
    </source>
</reference>
<feature type="domain" description="Mannosyl-glycoprotein endo-beta-N-acetylglucosamidase-like" evidence="2">
    <location>
        <begin position="73"/>
        <end position="231"/>
    </location>
</feature>
<evidence type="ECO:0000313" key="3">
    <source>
        <dbReference type="EMBL" id="NMV36304.1"/>
    </source>
</evidence>
<dbReference type="InterPro" id="IPR013377">
    <property type="entry name" value="FlgJ"/>
</dbReference>
<dbReference type="Gene3D" id="1.10.530.10">
    <property type="match status" value="1"/>
</dbReference>
<dbReference type="GO" id="GO:0016798">
    <property type="term" value="F:hydrolase activity, acting on glycosyl bonds"/>
    <property type="evidence" value="ECO:0007669"/>
    <property type="project" value="InterPro"/>
</dbReference>
<dbReference type="PANTHER" id="PTHR33308:SF9">
    <property type="entry name" value="PEPTIDOGLYCAN HYDROLASE FLGJ"/>
    <property type="match status" value="1"/>
</dbReference>
<evidence type="ECO:0000256" key="1">
    <source>
        <dbReference type="ARBA" id="ARBA00022801"/>
    </source>
</evidence>
<dbReference type="InterPro" id="IPR002901">
    <property type="entry name" value="MGlyc_endo_b_GlcNAc-like_dom"/>
</dbReference>
<keyword evidence="3" id="KW-0966">Cell projection</keyword>
<dbReference type="AlphaFoldDB" id="A0A848NUV3"/>
<keyword evidence="1 3" id="KW-0378">Hydrolase</keyword>
<evidence type="ECO:0000259" key="2">
    <source>
        <dbReference type="SMART" id="SM00047"/>
    </source>
</evidence>
<dbReference type="PANTHER" id="PTHR33308">
    <property type="entry name" value="PEPTIDOGLYCAN HYDROLASE FLGJ"/>
    <property type="match status" value="1"/>
</dbReference>
<gene>
    <name evidence="3" type="primary">flgJ</name>
    <name evidence="3" type="ORF">HGR00_00085</name>
</gene>
<keyword evidence="3" id="KW-0969">Cilium</keyword>
<keyword evidence="3" id="KW-0282">Flagellum</keyword>
<dbReference type="GO" id="GO:0071973">
    <property type="term" value="P:bacterial-type flagellum-dependent cell motility"/>
    <property type="evidence" value="ECO:0007669"/>
    <property type="project" value="TreeGrafter"/>
</dbReference>
<dbReference type="SMART" id="SM00047">
    <property type="entry name" value="LYZ2"/>
    <property type="match status" value="1"/>
</dbReference>
<dbReference type="InterPro" id="IPR051056">
    <property type="entry name" value="Glycosyl_Hydrolase_73"/>
</dbReference>
<organism evidence="3 4">
    <name type="scientific">Ralstonia insidiosa</name>
    <dbReference type="NCBI Taxonomy" id="190721"/>
    <lineage>
        <taxon>Bacteria</taxon>
        <taxon>Pseudomonadati</taxon>
        <taxon>Pseudomonadota</taxon>
        <taxon>Betaproteobacteria</taxon>
        <taxon>Burkholderiales</taxon>
        <taxon>Burkholderiaceae</taxon>
        <taxon>Ralstonia</taxon>
    </lineage>
</organism>